<dbReference type="Proteomes" id="UP000499080">
    <property type="component" value="Unassembled WGS sequence"/>
</dbReference>
<gene>
    <name evidence="1" type="ORF">AVEN_210099_1</name>
</gene>
<keyword evidence="2" id="KW-1185">Reference proteome</keyword>
<comment type="caution">
    <text evidence="1">The sequence shown here is derived from an EMBL/GenBank/DDBJ whole genome shotgun (WGS) entry which is preliminary data.</text>
</comment>
<dbReference type="EMBL" id="BGPR01001280">
    <property type="protein sequence ID" value="GBM49990.1"/>
    <property type="molecule type" value="Genomic_DNA"/>
</dbReference>
<reference evidence="1 2" key="1">
    <citation type="journal article" date="2019" name="Sci. Rep.">
        <title>Orb-weaving spider Araneus ventricosus genome elucidates the spidroin gene catalogue.</title>
        <authorList>
            <person name="Kono N."/>
            <person name="Nakamura H."/>
            <person name="Ohtoshi R."/>
            <person name="Moran D.A.P."/>
            <person name="Shinohara A."/>
            <person name="Yoshida Y."/>
            <person name="Fujiwara M."/>
            <person name="Mori M."/>
            <person name="Tomita M."/>
            <person name="Arakawa K."/>
        </authorList>
    </citation>
    <scope>NUCLEOTIDE SEQUENCE [LARGE SCALE GENOMIC DNA]</scope>
</reference>
<dbReference type="AlphaFoldDB" id="A0A4Y2G8E6"/>
<organism evidence="1 2">
    <name type="scientific">Araneus ventricosus</name>
    <name type="common">Orbweaver spider</name>
    <name type="synonym">Epeira ventricosa</name>
    <dbReference type="NCBI Taxonomy" id="182803"/>
    <lineage>
        <taxon>Eukaryota</taxon>
        <taxon>Metazoa</taxon>
        <taxon>Ecdysozoa</taxon>
        <taxon>Arthropoda</taxon>
        <taxon>Chelicerata</taxon>
        <taxon>Arachnida</taxon>
        <taxon>Araneae</taxon>
        <taxon>Araneomorphae</taxon>
        <taxon>Entelegynae</taxon>
        <taxon>Araneoidea</taxon>
        <taxon>Araneidae</taxon>
        <taxon>Araneus</taxon>
    </lineage>
</organism>
<accession>A0A4Y2G8E6</accession>
<protein>
    <submittedName>
        <fullName evidence="1">Uncharacterized protein</fullName>
    </submittedName>
</protein>
<name>A0A4Y2G8E6_ARAVE</name>
<sequence length="96" mass="10633">MLEILMKSKLSRSLMIAVIMERNLTMNVNDALPLPKEVRFVIGVEVTEPQQGSENPLISPVAYHPRTRSLLPVGSNISIMKRGAVLRTSNSAFPQC</sequence>
<evidence type="ECO:0000313" key="2">
    <source>
        <dbReference type="Proteomes" id="UP000499080"/>
    </source>
</evidence>
<proteinExistence type="predicted"/>
<evidence type="ECO:0000313" key="1">
    <source>
        <dbReference type="EMBL" id="GBM49990.1"/>
    </source>
</evidence>